<comment type="caution">
    <text evidence="1">The sequence shown here is derived from an EMBL/GenBank/DDBJ whole genome shotgun (WGS) entry which is preliminary data.</text>
</comment>
<reference evidence="1 2" key="1">
    <citation type="submission" date="2018-03" db="EMBL/GenBank/DDBJ databases">
        <title>The draft genome of Sphingosinicella sp. GL-C-18.</title>
        <authorList>
            <person name="Liu L."/>
            <person name="Li L."/>
            <person name="Liang L."/>
            <person name="Zhang X."/>
            <person name="Wang T."/>
        </authorList>
    </citation>
    <scope>NUCLEOTIDE SEQUENCE [LARGE SCALE GENOMIC DNA]</scope>
    <source>
        <strain evidence="1 2">GL-C-18</strain>
    </source>
</reference>
<dbReference type="Proteomes" id="UP000241167">
    <property type="component" value="Unassembled WGS sequence"/>
</dbReference>
<dbReference type="RefSeq" id="WP_106513610.1">
    <property type="nucleotide sequence ID" value="NZ_PXYI01000004.1"/>
</dbReference>
<organism evidence="1 2">
    <name type="scientific">Allosphingosinicella deserti</name>
    <dbReference type="NCBI Taxonomy" id="2116704"/>
    <lineage>
        <taxon>Bacteria</taxon>
        <taxon>Pseudomonadati</taxon>
        <taxon>Pseudomonadota</taxon>
        <taxon>Alphaproteobacteria</taxon>
        <taxon>Sphingomonadales</taxon>
        <taxon>Sphingomonadaceae</taxon>
        <taxon>Allosphingosinicella</taxon>
    </lineage>
</organism>
<evidence type="ECO:0000313" key="2">
    <source>
        <dbReference type="Proteomes" id="UP000241167"/>
    </source>
</evidence>
<dbReference type="AlphaFoldDB" id="A0A2P7QP09"/>
<gene>
    <name evidence="1" type="ORF">C7I55_14105</name>
</gene>
<evidence type="ECO:0000313" key="1">
    <source>
        <dbReference type="EMBL" id="PSJ39715.1"/>
    </source>
</evidence>
<keyword evidence="2" id="KW-1185">Reference proteome</keyword>
<sequence length="206" mass="22111">MPITLATPPEAILTELARALPRIGRSATIRQRAPAITRAAGRFELAVNMRVARTLDEIIDSDALPMPVYVVGLDDLARGELVKTARLALWSHIVATDAGPVSAEVRSDNSRFAQVTNSVAVGRARTSLMRMSRGEGAAALDGEAAELRIPALNTSLLWVKGARETFEVLDSALPELPEGHRFSAADLTSILRPIAEARLRNPDSDG</sequence>
<dbReference type="EMBL" id="PXYI01000004">
    <property type="protein sequence ID" value="PSJ39715.1"/>
    <property type="molecule type" value="Genomic_DNA"/>
</dbReference>
<protein>
    <submittedName>
        <fullName evidence="1">Uncharacterized protein</fullName>
    </submittedName>
</protein>
<proteinExistence type="predicted"/>
<name>A0A2P7QP09_9SPHN</name>
<accession>A0A2P7QP09</accession>